<organism evidence="1 2">
    <name type="scientific">Smallanthus sonchifolius</name>
    <dbReference type="NCBI Taxonomy" id="185202"/>
    <lineage>
        <taxon>Eukaryota</taxon>
        <taxon>Viridiplantae</taxon>
        <taxon>Streptophyta</taxon>
        <taxon>Embryophyta</taxon>
        <taxon>Tracheophyta</taxon>
        <taxon>Spermatophyta</taxon>
        <taxon>Magnoliopsida</taxon>
        <taxon>eudicotyledons</taxon>
        <taxon>Gunneridae</taxon>
        <taxon>Pentapetalae</taxon>
        <taxon>asterids</taxon>
        <taxon>campanulids</taxon>
        <taxon>Asterales</taxon>
        <taxon>Asteraceae</taxon>
        <taxon>Asteroideae</taxon>
        <taxon>Heliantheae alliance</taxon>
        <taxon>Millerieae</taxon>
        <taxon>Smallanthus</taxon>
    </lineage>
</organism>
<dbReference type="EMBL" id="CM042025">
    <property type="protein sequence ID" value="KAI3809408.1"/>
    <property type="molecule type" value="Genomic_DNA"/>
</dbReference>
<name>A0ACB9IME2_9ASTR</name>
<evidence type="ECO:0000313" key="1">
    <source>
        <dbReference type="EMBL" id="KAI3809408.1"/>
    </source>
</evidence>
<gene>
    <name evidence="1" type="ORF">L1987_25380</name>
</gene>
<comment type="caution">
    <text evidence="1">The sequence shown here is derived from an EMBL/GenBank/DDBJ whole genome shotgun (WGS) entry which is preliminary data.</text>
</comment>
<reference evidence="2" key="1">
    <citation type="journal article" date="2022" name="Mol. Ecol. Resour.">
        <title>The genomes of chicory, endive, great burdock and yacon provide insights into Asteraceae palaeo-polyploidization history and plant inulin production.</title>
        <authorList>
            <person name="Fan W."/>
            <person name="Wang S."/>
            <person name="Wang H."/>
            <person name="Wang A."/>
            <person name="Jiang F."/>
            <person name="Liu H."/>
            <person name="Zhao H."/>
            <person name="Xu D."/>
            <person name="Zhang Y."/>
        </authorList>
    </citation>
    <scope>NUCLEOTIDE SEQUENCE [LARGE SCALE GENOMIC DNA]</scope>
    <source>
        <strain evidence="2">cv. Yunnan</strain>
    </source>
</reference>
<protein>
    <submittedName>
        <fullName evidence="1">Uncharacterized protein</fullName>
    </submittedName>
</protein>
<dbReference type="Proteomes" id="UP001056120">
    <property type="component" value="Linkage Group LG08"/>
</dbReference>
<sequence>MPNSILFPLLLLTFPLFTPPVTAEIKSLTVTKDNRPMILFEKFGFTHKGFASVAISSVSVTSGLSQPDASRLGFFLLSEGSLNQVLMELERTRNPCIIDSKFISLLFTFQDLAPPPHSSINKSYPIGYPGEYFLLFSNCNRGSFVTMDVRTELYNSYDGKHRDYLSAGQTQLPSLYFIFSVIYIGFLWFWIVECHKNKLSVHRIHVLMGVLLVVKAFNLICASEEKHYVKATGTPHGWDVLFYTFQFFRAVLLFTVIILIGTGWSFLKPFLQEKEKKLLMIVIPLQVLANVASTVIGENGPFIKSWVTWNQVFMLVDLICCCAIIFPIVWSIRSLRETSKTDGKAARNLAKLTLFRQFYFLVIGYLYFTRIIVFSLKTISSYKFEWVANGAEEVASLVFYIMMFYMFRPNDRNEYFLVDDDEEKKAERYLQTQEFEL</sequence>
<keyword evidence="2" id="KW-1185">Reference proteome</keyword>
<evidence type="ECO:0000313" key="2">
    <source>
        <dbReference type="Proteomes" id="UP001056120"/>
    </source>
</evidence>
<accession>A0ACB9IME2</accession>
<reference evidence="1 2" key="2">
    <citation type="journal article" date="2022" name="Mol. Ecol. Resour.">
        <title>The genomes of chicory, endive, great burdock and yacon provide insights into Asteraceae paleo-polyploidization history and plant inulin production.</title>
        <authorList>
            <person name="Fan W."/>
            <person name="Wang S."/>
            <person name="Wang H."/>
            <person name="Wang A."/>
            <person name="Jiang F."/>
            <person name="Liu H."/>
            <person name="Zhao H."/>
            <person name="Xu D."/>
            <person name="Zhang Y."/>
        </authorList>
    </citation>
    <scope>NUCLEOTIDE SEQUENCE [LARGE SCALE GENOMIC DNA]</scope>
    <source>
        <strain evidence="2">cv. Yunnan</strain>
        <tissue evidence="1">Leaves</tissue>
    </source>
</reference>
<proteinExistence type="predicted"/>